<protein>
    <submittedName>
        <fullName evidence="2">Uncharacterized protein</fullName>
    </submittedName>
</protein>
<organism evidence="2">
    <name type="scientific">mine drainage metagenome</name>
    <dbReference type="NCBI Taxonomy" id="410659"/>
    <lineage>
        <taxon>unclassified sequences</taxon>
        <taxon>metagenomes</taxon>
        <taxon>ecological metagenomes</taxon>
    </lineage>
</organism>
<evidence type="ECO:0000256" key="1">
    <source>
        <dbReference type="SAM" id="Phobius"/>
    </source>
</evidence>
<evidence type="ECO:0000313" key="2">
    <source>
        <dbReference type="EMBL" id="OIQ79755.1"/>
    </source>
</evidence>
<comment type="caution">
    <text evidence="2">The sequence shown here is derived from an EMBL/GenBank/DDBJ whole genome shotgun (WGS) entry which is preliminary data.</text>
</comment>
<feature type="transmembrane region" description="Helical" evidence="1">
    <location>
        <begin position="39"/>
        <end position="56"/>
    </location>
</feature>
<name>A0A1J5QQK8_9ZZZZ</name>
<keyword evidence="1" id="KW-0812">Transmembrane</keyword>
<dbReference type="EMBL" id="MLJW01001164">
    <property type="protein sequence ID" value="OIQ79755.1"/>
    <property type="molecule type" value="Genomic_DNA"/>
</dbReference>
<accession>A0A1J5QQK8</accession>
<sequence>MLLVSLLVIAGAGHRESLWGGLALWGGCGALFETATDATAATVAALCAAVVALLVAW</sequence>
<keyword evidence="1" id="KW-1133">Transmembrane helix</keyword>
<reference evidence="2" key="1">
    <citation type="submission" date="2016-10" db="EMBL/GenBank/DDBJ databases">
        <title>Sequence of Gallionella enrichment culture.</title>
        <authorList>
            <person name="Poehlein A."/>
            <person name="Muehling M."/>
            <person name="Daniel R."/>
        </authorList>
    </citation>
    <scope>NUCLEOTIDE SEQUENCE</scope>
</reference>
<gene>
    <name evidence="2" type="ORF">GALL_385000</name>
</gene>
<proteinExistence type="predicted"/>
<dbReference type="AlphaFoldDB" id="A0A1J5QQK8"/>
<keyword evidence="1" id="KW-0472">Membrane</keyword>